<dbReference type="AlphaFoldDB" id="A0A974WHK4"/>
<dbReference type="PANTHER" id="PTHR36503:SF1">
    <property type="entry name" value="BLR2520 PROTEIN"/>
    <property type="match status" value="1"/>
</dbReference>
<evidence type="ECO:0000313" key="3">
    <source>
        <dbReference type="Proteomes" id="UP000662783"/>
    </source>
</evidence>
<dbReference type="EMBL" id="CP070608">
    <property type="protein sequence ID" value="QSE98684.1"/>
    <property type="molecule type" value="Genomic_DNA"/>
</dbReference>
<name>A0A974WHK4_9BACT</name>
<feature type="domain" description="VOC" evidence="1">
    <location>
        <begin position="4"/>
        <end position="126"/>
    </location>
</feature>
<keyword evidence="3" id="KW-1185">Reference proteome</keyword>
<dbReference type="InterPro" id="IPR037523">
    <property type="entry name" value="VOC_core"/>
</dbReference>
<dbReference type="SUPFAM" id="SSF54593">
    <property type="entry name" value="Glyoxalase/Bleomycin resistance protein/Dihydroxybiphenyl dioxygenase"/>
    <property type="match status" value="1"/>
</dbReference>
<organism evidence="2 3">
    <name type="scientific">Fulvivirga lutea</name>
    <dbReference type="NCBI Taxonomy" id="2810512"/>
    <lineage>
        <taxon>Bacteria</taxon>
        <taxon>Pseudomonadati</taxon>
        <taxon>Bacteroidota</taxon>
        <taxon>Cytophagia</taxon>
        <taxon>Cytophagales</taxon>
        <taxon>Fulvivirgaceae</taxon>
        <taxon>Fulvivirga</taxon>
    </lineage>
</organism>
<dbReference type="KEGG" id="fuv:JR347_06285"/>
<dbReference type="RefSeq" id="WP_205723198.1">
    <property type="nucleotide sequence ID" value="NZ_CP070608.1"/>
</dbReference>
<reference evidence="2" key="1">
    <citation type="submission" date="2021-02" db="EMBL/GenBank/DDBJ databases">
        <title>Fulvivirga sp. S481 isolated from sea water.</title>
        <authorList>
            <person name="Bae S.S."/>
            <person name="Baek K."/>
        </authorList>
    </citation>
    <scope>NUCLEOTIDE SEQUENCE</scope>
    <source>
        <strain evidence="2">S481</strain>
    </source>
</reference>
<dbReference type="PANTHER" id="PTHR36503">
    <property type="entry name" value="BLR2520 PROTEIN"/>
    <property type="match status" value="1"/>
</dbReference>
<dbReference type="InterPro" id="IPR029068">
    <property type="entry name" value="Glyas_Bleomycin-R_OHBP_Dase"/>
</dbReference>
<evidence type="ECO:0000313" key="2">
    <source>
        <dbReference type="EMBL" id="QSE98684.1"/>
    </source>
</evidence>
<dbReference type="PROSITE" id="PS51819">
    <property type="entry name" value="VOC"/>
    <property type="match status" value="1"/>
</dbReference>
<dbReference type="Gene3D" id="3.10.180.10">
    <property type="entry name" value="2,3-Dihydroxybiphenyl 1,2-Dioxygenase, domain 1"/>
    <property type="match status" value="1"/>
</dbReference>
<protein>
    <submittedName>
        <fullName evidence="2">VOC family protein</fullName>
    </submittedName>
</protein>
<evidence type="ECO:0000259" key="1">
    <source>
        <dbReference type="PROSITE" id="PS51819"/>
    </source>
</evidence>
<dbReference type="InterPro" id="IPR004360">
    <property type="entry name" value="Glyas_Fos-R_dOase_dom"/>
</dbReference>
<accession>A0A974WHK4</accession>
<gene>
    <name evidence="2" type="ORF">JR347_06285</name>
</gene>
<dbReference type="Pfam" id="PF00903">
    <property type="entry name" value="Glyoxalase"/>
    <property type="match status" value="1"/>
</dbReference>
<proteinExistence type="predicted"/>
<sequence length="135" mass="14875">MKLGLSMVTLGVRDLRASIKFYHEGLGLPILESPPGAALLQLNGKWIEISIVSHIVQEAGMKPDCSGYSGINLTYTVSSEQRVFEILSRAKEAGGDLVKKAHKAEWGGCHGYFMDLDKHLWEVVYNPFNWLGGKG</sequence>
<dbReference type="Proteomes" id="UP000662783">
    <property type="component" value="Chromosome"/>
</dbReference>